<keyword evidence="1" id="KW-1133">Transmembrane helix</keyword>
<dbReference type="Proteomes" id="UP000823749">
    <property type="component" value="Chromosome 12"/>
</dbReference>
<sequence length="222" mass="25173">MKRKEKSHEKHSFIGKNRENEFVDKQLEVWRNYQNSLLSSNQQLVLLQERISRYLKIVWRWPLADPSRYVIVRTMAWAKPTSKVTSIWQGDTPQMGAYSNHHKPFRVLNSSRIILGVPKGGKVNTVGQLDVVLSSTSDENRLTTPLDCNSGPWFDAGEVYLNGGKGKYIFACRHAQDKLQHQETDQGSVHKPSTGQDKVGKCSLAGIAWGITLMIVVVIHNF</sequence>
<dbReference type="AlphaFoldDB" id="A0AAV6I1G3"/>
<name>A0AAV6I1G3_9ERIC</name>
<protein>
    <submittedName>
        <fullName evidence="2">Uncharacterized protein</fullName>
    </submittedName>
</protein>
<proteinExistence type="predicted"/>
<organism evidence="2 3">
    <name type="scientific">Rhododendron griersonianum</name>
    <dbReference type="NCBI Taxonomy" id="479676"/>
    <lineage>
        <taxon>Eukaryota</taxon>
        <taxon>Viridiplantae</taxon>
        <taxon>Streptophyta</taxon>
        <taxon>Embryophyta</taxon>
        <taxon>Tracheophyta</taxon>
        <taxon>Spermatophyta</taxon>
        <taxon>Magnoliopsida</taxon>
        <taxon>eudicotyledons</taxon>
        <taxon>Gunneridae</taxon>
        <taxon>Pentapetalae</taxon>
        <taxon>asterids</taxon>
        <taxon>Ericales</taxon>
        <taxon>Ericaceae</taxon>
        <taxon>Ericoideae</taxon>
        <taxon>Rhodoreae</taxon>
        <taxon>Rhododendron</taxon>
    </lineage>
</organism>
<keyword evidence="3" id="KW-1185">Reference proteome</keyword>
<keyword evidence="1" id="KW-0812">Transmembrane</keyword>
<evidence type="ECO:0000313" key="3">
    <source>
        <dbReference type="Proteomes" id="UP000823749"/>
    </source>
</evidence>
<evidence type="ECO:0000256" key="1">
    <source>
        <dbReference type="SAM" id="Phobius"/>
    </source>
</evidence>
<feature type="transmembrane region" description="Helical" evidence="1">
    <location>
        <begin position="202"/>
        <end position="220"/>
    </location>
</feature>
<dbReference type="EMBL" id="JACTNZ010000012">
    <property type="protein sequence ID" value="KAG5520515.1"/>
    <property type="molecule type" value="Genomic_DNA"/>
</dbReference>
<gene>
    <name evidence="2" type="ORF">RHGRI_033184</name>
</gene>
<keyword evidence="1" id="KW-0472">Membrane</keyword>
<comment type="caution">
    <text evidence="2">The sequence shown here is derived from an EMBL/GenBank/DDBJ whole genome shotgun (WGS) entry which is preliminary data.</text>
</comment>
<reference evidence="2" key="1">
    <citation type="submission" date="2020-08" db="EMBL/GenBank/DDBJ databases">
        <title>Plant Genome Project.</title>
        <authorList>
            <person name="Zhang R.-G."/>
        </authorList>
    </citation>
    <scope>NUCLEOTIDE SEQUENCE</scope>
    <source>
        <strain evidence="2">WSP0</strain>
        <tissue evidence="2">Leaf</tissue>
    </source>
</reference>
<evidence type="ECO:0000313" key="2">
    <source>
        <dbReference type="EMBL" id="KAG5520515.1"/>
    </source>
</evidence>
<accession>A0AAV6I1G3</accession>